<dbReference type="PANTHER" id="PTHR42718">
    <property type="entry name" value="MAJOR FACILITATOR SUPERFAMILY MULTIDRUG TRANSPORTER MFSC"/>
    <property type="match status" value="1"/>
</dbReference>
<dbReference type="SUPFAM" id="SSF103473">
    <property type="entry name" value="MFS general substrate transporter"/>
    <property type="match status" value="1"/>
</dbReference>
<feature type="domain" description="Major facilitator superfamily (MFS) profile" evidence="8">
    <location>
        <begin position="25"/>
        <end position="465"/>
    </location>
</feature>
<keyword evidence="6 7" id="KW-0472">Membrane</keyword>
<feature type="transmembrane region" description="Helical" evidence="7">
    <location>
        <begin position="417"/>
        <end position="436"/>
    </location>
</feature>
<feature type="transmembrane region" description="Helical" evidence="7">
    <location>
        <begin position="211"/>
        <end position="231"/>
    </location>
</feature>
<feature type="transmembrane region" description="Helical" evidence="7">
    <location>
        <begin position="373"/>
        <end position="396"/>
    </location>
</feature>
<feature type="transmembrane region" description="Helical" evidence="7">
    <location>
        <begin position="121"/>
        <end position="141"/>
    </location>
</feature>
<feature type="transmembrane region" description="Helical" evidence="7">
    <location>
        <begin position="279"/>
        <end position="304"/>
    </location>
</feature>
<feature type="transmembrane region" description="Helical" evidence="7">
    <location>
        <begin position="59"/>
        <end position="79"/>
    </location>
</feature>
<proteinExistence type="predicted"/>
<dbReference type="Proteomes" id="UP000475214">
    <property type="component" value="Unassembled WGS sequence"/>
</dbReference>
<reference evidence="9 10" key="1">
    <citation type="submission" date="2020-02" db="EMBL/GenBank/DDBJ databases">
        <authorList>
            <person name="Li X.-J."/>
            <person name="Han X.-M."/>
        </authorList>
    </citation>
    <scope>NUCLEOTIDE SEQUENCE [LARGE SCALE GENOMIC DNA]</scope>
    <source>
        <strain evidence="9 10">CCTCC AB 2017055</strain>
    </source>
</reference>
<evidence type="ECO:0000259" key="8">
    <source>
        <dbReference type="PROSITE" id="PS50850"/>
    </source>
</evidence>
<dbReference type="RefSeq" id="WP_163745044.1">
    <property type="nucleotide sequence ID" value="NZ_JAAGOA010000035.1"/>
</dbReference>
<keyword evidence="2" id="KW-0813">Transport</keyword>
<accession>A0A6L9SGJ2</accession>
<dbReference type="Gene3D" id="1.20.1250.20">
    <property type="entry name" value="MFS general substrate transporter like domains"/>
    <property type="match status" value="1"/>
</dbReference>
<protein>
    <submittedName>
        <fullName evidence="9">MFS transporter</fullName>
    </submittedName>
</protein>
<dbReference type="AlphaFoldDB" id="A0A6L9SGJ2"/>
<name>A0A6L9SGJ2_9ACTN</name>
<feature type="transmembrane region" description="Helical" evidence="7">
    <location>
        <begin position="153"/>
        <end position="174"/>
    </location>
</feature>
<evidence type="ECO:0000256" key="1">
    <source>
        <dbReference type="ARBA" id="ARBA00004651"/>
    </source>
</evidence>
<feature type="transmembrane region" description="Helical" evidence="7">
    <location>
        <begin position="24"/>
        <end position="47"/>
    </location>
</feature>
<dbReference type="Pfam" id="PF07690">
    <property type="entry name" value="MFS_1"/>
    <property type="match status" value="1"/>
</dbReference>
<dbReference type="InterPro" id="IPR011701">
    <property type="entry name" value="MFS"/>
</dbReference>
<feature type="transmembrane region" description="Helical" evidence="7">
    <location>
        <begin position="91"/>
        <end position="109"/>
    </location>
</feature>
<feature type="transmembrane region" description="Helical" evidence="7">
    <location>
        <begin position="180"/>
        <end position="199"/>
    </location>
</feature>
<dbReference type="GO" id="GO:0022857">
    <property type="term" value="F:transmembrane transporter activity"/>
    <property type="evidence" value="ECO:0007669"/>
    <property type="project" value="InterPro"/>
</dbReference>
<evidence type="ECO:0000256" key="2">
    <source>
        <dbReference type="ARBA" id="ARBA00022448"/>
    </source>
</evidence>
<feature type="transmembrane region" description="Helical" evidence="7">
    <location>
        <begin position="316"/>
        <end position="338"/>
    </location>
</feature>
<dbReference type="EMBL" id="JAAGOA010000035">
    <property type="protein sequence ID" value="NEE04495.1"/>
    <property type="molecule type" value="Genomic_DNA"/>
</dbReference>
<organism evidence="9 10">
    <name type="scientific">Phytoactinopolyspora halotolerans</name>
    <dbReference type="NCBI Taxonomy" id="1981512"/>
    <lineage>
        <taxon>Bacteria</taxon>
        <taxon>Bacillati</taxon>
        <taxon>Actinomycetota</taxon>
        <taxon>Actinomycetes</taxon>
        <taxon>Jiangellales</taxon>
        <taxon>Jiangellaceae</taxon>
        <taxon>Phytoactinopolyspora</taxon>
    </lineage>
</organism>
<dbReference type="InterPro" id="IPR036259">
    <property type="entry name" value="MFS_trans_sf"/>
</dbReference>
<keyword evidence="4 7" id="KW-0812">Transmembrane</keyword>
<gene>
    <name evidence="9" type="ORF">G1H10_30435</name>
</gene>
<comment type="caution">
    <text evidence="9">The sequence shown here is derived from an EMBL/GenBank/DDBJ whole genome shotgun (WGS) entry which is preliminary data.</text>
</comment>
<dbReference type="PANTHER" id="PTHR42718:SF46">
    <property type="entry name" value="BLR6921 PROTEIN"/>
    <property type="match status" value="1"/>
</dbReference>
<dbReference type="Gene3D" id="1.20.1720.10">
    <property type="entry name" value="Multidrug resistance protein D"/>
    <property type="match status" value="1"/>
</dbReference>
<evidence type="ECO:0000256" key="6">
    <source>
        <dbReference type="ARBA" id="ARBA00023136"/>
    </source>
</evidence>
<feature type="transmembrane region" description="Helical" evidence="7">
    <location>
        <begin position="442"/>
        <end position="460"/>
    </location>
</feature>
<evidence type="ECO:0000256" key="7">
    <source>
        <dbReference type="SAM" id="Phobius"/>
    </source>
</evidence>
<sequence>MSHALAETQTRTVAAPSRRITRNLVLAMACAAIAMVSIDIAIVNVALPSIQAEFGVGHGMLQWVVVAYSLLLGGFLLFGGRLADRLGQRRVFIIGLATFTGASFLAGVAQQADVLIAARTVQGFGAALIAPTALSLIAVTFTEGPERERALGIFGAVGGIAASAGVVASGLLTAGPGWRWAFYINVPTGLMLILLGAAFAPGRTGDRKTRLDIAGAITVTGSLLLFIYALHHAAGHSWLSGSTLALFAAAAILMVAFVRIEARAKAPLVPAATLRNRSLISSNLTAFLASCAFLAFIFIGSLLMQQALGYSPIDTGLAWLATTATIFPVAIIGGRLVAKVGLRRLLITGLVLFAAAALWLARVPSDGSYVTDVLPAFVLAGIGFGLVEPALQIGALTGVAEEDTGLASGLIETMREVGGAAGVAGVSTVLVAGSGIGGFHTAFLIMAALLVLGMISASLGHTRRA</sequence>
<evidence type="ECO:0000256" key="3">
    <source>
        <dbReference type="ARBA" id="ARBA00022475"/>
    </source>
</evidence>
<dbReference type="InterPro" id="IPR020846">
    <property type="entry name" value="MFS_dom"/>
</dbReference>
<feature type="transmembrane region" description="Helical" evidence="7">
    <location>
        <begin position="345"/>
        <end position="361"/>
    </location>
</feature>
<evidence type="ECO:0000313" key="9">
    <source>
        <dbReference type="EMBL" id="NEE04495.1"/>
    </source>
</evidence>
<dbReference type="GO" id="GO:0005886">
    <property type="term" value="C:plasma membrane"/>
    <property type="evidence" value="ECO:0007669"/>
    <property type="project" value="UniProtKB-SubCell"/>
</dbReference>
<evidence type="ECO:0000256" key="5">
    <source>
        <dbReference type="ARBA" id="ARBA00022989"/>
    </source>
</evidence>
<dbReference type="PROSITE" id="PS50850">
    <property type="entry name" value="MFS"/>
    <property type="match status" value="1"/>
</dbReference>
<keyword evidence="3" id="KW-1003">Cell membrane</keyword>
<keyword evidence="5 7" id="KW-1133">Transmembrane helix</keyword>
<keyword evidence="10" id="KW-1185">Reference proteome</keyword>
<evidence type="ECO:0000256" key="4">
    <source>
        <dbReference type="ARBA" id="ARBA00022692"/>
    </source>
</evidence>
<dbReference type="CDD" id="cd17321">
    <property type="entry name" value="MFS_MMR_MDR_like"/>
    <property type="match status" value="1"/>
</dbReference>
<feature type="transmembrane region" description="Helical" evidence="7">
    <location>
        <begin position="237"/>
        <end position="258"/>
    </location>
</feature>
<evidence type="ECO:0000313" key="10">
    <source>
        <dbReference type="Proteomes" id="UP000475214"/>
    </source>
</evidence>
<comment type="subcellular location">
    <subcellularLocation>
        <location evidence="1">Cell membrane</location>
        <topology evidence="1">Multi-pass membrane protein</topology>
    </subcellularLocation>
</comment>